<feature type="transmembrane region" description="Helical" evidence="1">
    <location>
        <begin position="34"/>
        <end position="59"/>
    </location>
</feature>
<gene>
    <name evidence="2" type="ORF">FHS41_004096</name>
</gene>
<keyword evidence="1" id="KW-0472">Membrane</keyword>
<keyword evidence="3" id="KW-1185">Reference proteome</keyword>
<dbReference type="RefSeq" id="WP_184593546.1">
    <property type="nucleotide sequence ID" value="NZ_BMUP01000013.1"/>
</dbReference>
<proteinExistence type="predicted"/>
<dbReference type="AlphaFoldDB" id="A0A7W4ZRX0"/>
<keyword evidence="1" id="KW-1133">Transmembrane helix</keyword>
<feature type="transmembrane region" description="Helical" evidence="1">
    <location>
        <begin position="65"/>
        <end position="87"/>
    </location>
</feature>
<accession>A0A7W4ZRX0</accession>
<reference evidence="2 3" key="1">
    <citation type="submission" date="2020-08" db="EMBL/GenBank/DDBJ databases">
        <title>Genomic Encyclopedia of Type Strains, Phase III (KMG-III): the genomes of soil and plant-associated and newly described type strains.</title>
        <authorList>
            <person name="Whitman W."/>
        </authorList>
    </citation>
    <scope>NUCLEOTIDE SEQUENCE [LARGE SCALE GENOMIC DNA]</scope>
    <source>
        <strain evidence="2 3">CECT 3237</strain>
    </source>
</reference>
<feature type="transmembrane region" description="Helical" evidence="1">
    <location>
        <begin position="99"/>
        <end position="120"/>
    </location>
</feature>
<organism evidence="2 3">
    <name type="scientific">Streptomyces violarus</name>
    <dbReference type="NCBI Taxonomy" id="67380"/>
    <lineage>
        <taxon>Bacteria</taxon>
        <taxon>Bacillati</taxon>
        <taxon>Actinomycetota</taxon>
        <taxon>Actinomycetes</taxon>
        <taxon>Kitasatosporales</taxon>
        <taxon>Streptomycetaceae</taxon>
        <taxon>Streptomyces</taxon>
    </lineage>
</organism>
<name>A0A7W4ZRX0_9ACTN</name>
<protein>
    <submittedName>
        <fullName evidence="2">Uncharacterized protein</fullName>
    </submittedName>
</protein>
<evidence type="ECO:0000256" key="1">
    <source>
        <dbReference type="SAM" id="Phobius"/>
    </source>
</evidence>
<evidence type="ECO:0000313" key="3">
    <source>
        <dbReference type="Proteomes" id="UP000572907"/>
    </source>
</evidence>
<comment type="caution">
    <text evidence="2">The sequence shown here is derived from an EMBL/GenBank/DDBJ whole genome shotgun (WGS) entry which is preliminary data.</text>
</comment>
<keyword evidence="1" id="KW-0812">Transmembrane</keyword>
<dbReference type="Proteomes" id="UP000572907">
    <property type="component" value="Unassembled WGS sequence"/>
</dbReference>
<sequence length="242" mass="25322">MSGLPKWGSEQEPARTPEEIQARIGKRLDDVAKILAGALVAVAGVMTLLGLSSDVVFVALNNDSWPIYVASLCAILAIVCSIVALLVHPTRRGNLWETVVLILGVILYMVALSVAVIGAAKAAGGNGRPTITNIKVDGPRSNLKLSFDVHADGVETGASIEVFVNAVRADLSEPVVESVDAYSSELRPNDKGVVEQRVSMPMALPPQAAGISIMALNAGDGALDECGSLTQRGPTCARFRVP</sequence>
<evidence type="ECO:0000313" key="2">
    <source>
        <dbReference type="EMBL" id="MBB3077589.1"/>
    </source>
</evidence>
<dbReference type="EMBL" id="JACHXE010000004">
    <property type="protein sequence ID" value="MBB3077589.1"/>
    <property type="molecule type" value="Genomic_DNA"/>
</dbReference>